<proteinExistence type="predicted"/>
<evidence type="ECO:0000313" key="1">
    <source>
        <dbReference type="EMBL" id="VDO93786.1"/>
    </source>
</evidence>
<accession>A0A183ICC4</accession>
<protein>
    <submittedName>
        <fullName evidence="3">Myb_DNA-bind_3 domain-containing protein</fullName>
    </submittedName>
</protein>
<organism evidence="3">
    <name type="scientific">Soboliphyme baturini</name>
    <dbReference type="NCBI Taxonomy" id="241478"/>
    <lineage>
        <taxon>Eukaryota</taxon>
        <taxon>Metazoa</taxon>
        <taxon>Ecdysozoa</taxon>
        <taxon>Nematoda</taxon>
        <taxon>Enoplea</taxon>
        <taxon>Dorylaimia</taxon>
        <taxon>Dioctophymatida</taxon>
        <taxon>Dioctophymatoidea</taxon>
        <taxon>Soboliphymatidae</taxon>
        <taxon>Soboliphyme</taxon>
    </lineage>
</organism>
<sequence length="165" mass="18819">MIDLIIVSSDLRRSLEDVRVKIGVELSTDHHLVAGTLRCKKCSTIRRSGGRSSQRIRWALCSVDTSAKFPNSIVTWFEHIPVMTTDVETEWQLFKCGIFEAAAECCGFKRVGPPLGVKEKKAVFKKWLGNEEVSTSARYVEAARRQQKHWEAEADFWEKFGELLD</sequence>
<keyword evidence="2" id="KW-1185">Reference proteome</keyword>
<reference evidence="1 2" key="2">
    <citation type="submission" date="2018-11" db="EMBL/GenBank/DDBJ databases">
        <authorList>
            <consortium name="Pathogen Informatics"/>
        </authorList>
    </citation>
    <scope>NUCLEOTIDE SEQUENCE [LARGE SCALE GENOMIC DNA]</scope>
</reference>
<evidence type="ECO:0000313" key="3">
    <source>
        <dbReference type="WBParaSite" id="SBAD_0000132301-mRNA-1"/>
    </source>
</evidence>
<reference evidence="3" key="1">
    <citation type="submission" date="2016-06" db="UniProtKB">
        <authorList>
            <consortium name="WormBaseParasite"/>
        </authorList>
    </citation>
    <scope>IDENTIFICATION</scope>
</reference>
<name>A0A183ICC4_9BILA</name>
<dbReference type="EMBL" id="UZAM01006768">
    <property type="protein sequence ID" value="VDO93786.1"/>
    <property type="molecule type" value="Genomic_DNA"/>
</dbReference>
<evidence type="ECO:0000313" key="2">
    <source>
        <dbReference type="Proteomes" id="UP000270296"/>
    </source>
</evidence>
<gene>
    <name evidence="1" type="ORF">SBAD_LOCUS1268</name>
</gene>
<dbReference type="WBParaSite" id="SBAD_0000132301-mRNA-1">
    <property type="protein sequence ID" value="SBAD_0000132301-mRNA-1"/>
    <property type="gene ID" value="SBAD_0000132301"/>
</dbReference>
<dbReference type="AlphaFoldDB" id="A0A183ICC4"/>
<dbReference type="Proteomes" id="UP000270296">
    <property type="component" value="Unassembled WGS sequence"/>
</dbReference>
<dbReference type="OrthoDB" id="6761636at2759"/>